<name>A0AAN9VLM0_9ORTH</name>
<dbReference type="AlphaFoldDB" id="A0AAN9VLM0"/>
<dbReference type="EMBL" id="JAZDUA010000437">
    <property type="protein sequence ID" value="KAK7792627.1"/>
    <property type="molecule type" value="Genomic_DNA"/>
</dbReference>
<evidence type="ECO:0000259" key="2">
    <source>
        <dbReference type="PROSITE" id="PS50041"/>
    </source>
</evidence>
<evidence type="ECO:0000256" key="1">
    <source>
        <dbReference type="SAM" id="Phobius"/>
    </source>
</evidence>
<dbReference type="PANTHER" id="PTHR22801">
    <property type="entry name" value="LITHOSTATHINE"/>
    <property type="match status" value="1"/>
</dbReference>
<dbReference type="PROSITE" id="PS50041">
    <property type="entry name" value="C_TYPE_LECTIN_2"/>
    <property type="match status" value="1"/>
</dbReference>
<evidence type="ECO:0000313" key="3">
    <source>
        <dbReference type="EMBL" id="KAK7792627.1"/>
    </source>
</evidence>
<dbReference type="InterPro" id="IPR001304">
    <property type="entry name" value="C-type_lectin-like"/>
</dbReference>
<dbReference type="InterPro" id="IPR016186">
    <property type="entry name" value="C-type_lectin-like/link_sf"/>
</dbReference>
<reference evidence="3 4" key="1">
    <citation type="submission" date="2024-03" db="EMBL/GenBank/DDBJ databases">
        <title>The genome assembly and annotation of the cricket Gryllus longicercus Weissman &amp; Gray.</title>
        <authorList>
            <person name="Szrajer S."/>
            <person name="Gray D."/>
            <person name="Ylla G."/>
        </authorList>
    </citation>
    <scope>NUCLEOTIDE SEQUENCE [LARGE SCALE GENOMIC DNA]</scope>
    <source>
        <strain evidence="3">DAG 2021-001</strain>
        <tissue evidence="3">Whole body minus gut</tissue>
    </source>
</reference>
<sequence length="287" mass="31529">MCPTRRDAEKEVGIHERSEIWRALHKASRSLECNISDGLAKVADIMLIIAVLVAAIVITSSRIPVASEVCSKGAAQDVTFSINGRRNVTGHWIIKMGVQQKDLQPAIESGPWHLDVQARTSQPCVDGAIMQLETHLTVAPPPARPGYELNAALGSRYKLHLRPQTWVEALGSCEAEGAHLAVVNGEAEAAMLRAFFARHPVINDTTWAGAAWVGFHDRHTEGEYLTVLGGRVDESGYNKWIASQPDNKDYKMPPDVDSDCGGIHRSALLDDLPCSARYVFICEQELW</sequence>
<evidence type="ECO:0000313" key="4">
    <source>
        <dbReference type="Proteomes" id="UP001378592"/>
    </source>
</evidence>
<dbReference type="InterPro" id="IPR016187">
    <property type="entry name" value="CTDL_fold"/>
</dbReference>
<dbReference type="Gene3D" id="3.10.100.10">
    <property type="entry name" value="Mannose-Binding Protein A, subunit A"/>
    <property type="match status" value="1"/>
</dbReference>
<keyword evidence="1" id="KW-0472">Membrane</keyword>
<keyword evidence="1" id="KW-1133">Transmembrane helix</keyword>
<protein>
    <recommendedName>
        <fullName evidence="2">C-type lectin domain-containing protein</fullName>
    </recommendedName>
</protein>
<accession>A0AAN9VLM0</accession>
<dbReference type="PANTHER" id="PTHR22801:SF63">
    <property type="entry name" value="C-TYPE LECTIN DOMAIN-CONTAINING PROTEIN"/>
    <property type="match status" value="1"/>
</dbReference>
<feature type="transmembrane region" description="Helical" evidence="1">
    <location>
        <begin position="38"/>
        <end position="58"/>
    </location>
</feature>
<gene>
    <name evidence="3" type="ORF">R5R35_007297</name>
</gene>
<dbReference type="Pfam" id="PF00059">
    <property type="entry name" value="Lectin_C"/>
    <property type="match status" value="1"/>
</dbReference>
<organism evidence="3 4">
    <name type="scientific">Gryllus longicercus</name>
    <dbReference type="NCBI Taxonomy" id="2509291"/>
    <lineage>
        <taxon>Eukaryota</taxon>
        <taxon>Metazoa</taxon>
        <taxon>Ecdysozoa</taxon>
        <taxon>Arthropoda</taxon>
        <taxon>Hexapoda</taxon>
        <taxon>Insecta</taxon>
        <taxon>Pterygota</taxon>
        <taxon>Neoptera</taxon>
        <taxon>Polyneoptera</taxon>
        <taxon>Orthoptera</taxon>
        <taxon>Ensifera</taxon>
        <taxon>Gryllidea</taxon>
        <taxon>Grylloidea</taxon>
        <taxon>Gryllidae</taxon>
        <taxon>Gryllinae</taxon>
        <taxon>Gryllus</taxon>
    </lineage>
</organism>
<keyword evidence="1" id="KW-0812">Transmembrane</keyword>
<dbReference type="Proteomes" id="UP001378592">
    <property type="component" value="Unassembled WGS sequence"/>
</dbReference>
<comment type="caution">
    <text evidence="3">The sequence shown here is derived from an EMBL/GenBank/DDBJ whole genome shotgun (WGS) entry which is preliminary data.</text>
</comment>
<feature type="domain" description="C-type lectin" evidence="2">
    <location>
        <begin position="157"/>
        <end position="283"/>
    </location>
</feature>
<keyword evidence="4" id="KW-1185">Reference proteome</keyword>
<dbReference type="InterPro" id="IPR050801">
    <property type="entry name" value="Ca-Dep_Lectins_ImmuneDev"/>
</dbReference>
<dbReference type="SUPFAM" id="SSF56436">
    <property type="entry name" value="C-type lectin-like"/>
    <property type="match status" value="1"/>
</dbReference>
<dbReference type="SMART" id="SM00034">
    <property type="entry name" value="CLECT"/>
    <property type="match status" value="1"/>
</dbReference>
<dbReference type="CDD" id="cd00037">
    <property type="entry name" value="CLECT"/>
    <property type="match status" value="1"/>
</dbReference>
<proteinExistence type="predicted"/>